<dbReference type="Pfam" id="PF06240">
    <property type="entry name" value="COXG"/>
    <property type="match status" value="1"/>
</dbReference>
<dbReference type="SUPFAM" id="SSF55961">
    <property type="entry name" value="Bet v1-like"/>
    <property type="match status" value="1"/>
</dbReference>
<feature type="region of interest" description="Disordered" evidence="1">
    <location>
        <begin position="174"/>
        <end position="200"/>
    </location>
</feature>
<evidence type="ECO:0000256" key="1">
    <source>
        <dbReference type="SAM" id="MobiDB-lite"/>
    </source>
</evidence>
<dbReference type="InterPro" id="IPR010419">
    <property type="entry name" value="CO_DH_gsu"/>
</dbReference>
<accession>A0ABX8VI83</accession>
<sequence length="241" mass="24816">MKIDNEFTVSVPIAQAWEVLSDMNQVVPLMPGAQLIGQEGDDFLGKVKVKVGPVTSEFSGKAHFVERDEAQHRAVVDGRGKEARGTGNAAAVVVLQLHEAGDHTRVTVETDLKIVGKLAQFGSSMLQQVSEKLLGQFVDSLEAKLAAGNGEVGTAPETSETPESAVEAALATPATPGAAGLGTPAATATPRVAPAQTPAQEPEPIDLLALAGGTSATKYAAAGVAALVLLILIAVVVRRRT</sequence>
<dbReference type="Proteomes" id="UP000825367">
    <property type="component" value="Chromosome"/>
</dbReference>
<dbReference type="CDD" id="cd07823">
    <property type="entry name" value="SRPBCC_5"/>
    <property type="match status" value="1"/>
</dbReference>
<dbReference type="Gene3D" id="3.30.530.20">
    <property type="match status" value="1"/>
</dbReference>
<keyword evidence="4" id="KW-1185">Reference proteome</keyword>
<keyword evidence="2" id="KW-1133">Transmembrane helix</keyword>
<dbReference type="PANTHER" id="PTHR38588:SF1">
    <property type="entry name" value="BLL0334 PROTEIN"/>
    <property type="match status" value="1"/>
</dbReference>
<evidence type="ECO:0000256" key="2">
    <source>
        <dbReference type="SAM" id="Phobius"/>
    </source>
</evidence>
<dbReference type="RefSeq" id="WP_096309737.1">
    <property type="nucleotide sequence ID" value="NZ_BAAAVX010000004.1"/>
</dbReference>
<proteinExistence type="predicted"/>
<keyword evidence="2" id="KW-0472">Membrane</keyword>
<feature type="transmembrane region" description="Helical" evidence="2">
    <location>
        <begin position="219"/>
        <end position="237"/>
    </location>
</feature>
<organism evidence="3 4">
    <name type="scientific">Mycolicibacterium pallens</name>
    <dbReference type="NCBI Taxonomy" id="370524"/>
    <lineage>
        <taxon>Bacteria</taxon>
        <taxon>Bacillati</taxon>
        <taxon>Actinomycetota</taxon>
        <taxon>Actinomycetes</taxon>
        <taxon>Mycobacteriales</taxon>
        <taxon>Mycobacteriaceae</taxon>
        <taxon>Mycolicibacterium</taxon>
    </lineage>
</organism>
<keyword evidence="2" id="KW-0812">Transmembrane</keyword>
<evidence type="ECO:0000313" key="3">
    <source>
        <dbReference type="EMBL" id="QYL17486.1"/>
    </source>
</evidence>
<dbReference type="InterPro" id="IPR023393">
    <property type="entry name" value="START-like_dom_sf"/>
</dbReference>
<dbReference type="EMBL" id="CP080333">
    <property type="protein sequence ID" value="QYL17486.1"/>
    <property type="molecule type" value="Genomic_DNA"/>
</dbReference>
<protein>
    <submittedName>
        <fullName evidence="3">SRPBCC family protein</fullName>
    </submittedName>
</protein>
<evidence type="ECO:0000313" key="4">
    <source>
        <dbReference type="Proteomes" id="UP000825367"/>
    </source>
</evidence>
<gene>
    <name evidence="3" type="ORF">K0O64_02595</name>
</gene>
<dbReference type="PANTHER" id="PTHR38588">
    <property type="entry name" value="BLL0334 PROTEIN"/>
    <property type="match status" value="1"/>
</dbReference>
<reference evidence="3 4" key="1">
    <citation type="submission" date="2021-07" db="EMBL/GenBank/DDBJ databases">
        <title>Whole genome sequencing of non-tuberculosis mycobacteria type-strains.</title>
        <authorList>
            <person name="Igarashi Y."/>
            <person name="Osugi A."/>
            <person name="Mitarai S."/>
        </authorList>
    </citation>
    <scope>NUCLEOTIDE SEQUENCE [LARGE SCALE GENOMIC DNA]</scope>
    <source>
        <strain evidence="3 4">JCM 16370</strain>
    </source>
</reference>
<name>A0ABX8VI83_9MYCO</name>